<dbReference type="GO" id="GO:0005743">
    <property type="term" value="C:mitochondrial inner membrane"/>
    <property type="evidence" value="ECO:0007669"/>
    <property type="project" value="UniProtKB-SubCell"/>
</dbReference>
<evidence type="ECO:0000313" key="13">
    <source>
        <dbReference type="EMBL" id="TPX31585.1"/>
    </source>
</evidence>
<dbReference type="PANTHER" id="PTHR11851">
    <property type="entry name" value="METALLOPROTEASE"/>
    <property type="match status" value="1"/>
</dbReference>
<dbReference type="SUPFAM" id="SSF63411">
    <property type="entry name" value="LuxS/MPP-like metallohydrolase"/>
    <property type="match status" value="2"/>
</dbReference>
<evidence type="ECO:0000256" key="8">
    <source>
        <dbReference type="ARBA" id="ARBA00023136"/>
    </source>
</evidence>
<dbReference type="InterPro" id="IPR011249">
    <property type="entry name" value="Metalloenz_LuxS/M16"/>
</dbReference>
<evidence type="ECO:0000256" key="2">
    <source>
        <dbReference type="ARBA" id="ARBA00022448"/>
    </source>
</evidence>
<dbReference type="GeneID" id="42006317"/>
<name>A0A507C227_9FUNG</name>
<accession>A0A507C227</accession>
<dbReference type="Pfam" id="PF05193">
    <property type="entry name" value="Peptidase_M16_C"/>
    <property type="match status" value="1"/>
</dbReference>
<dbReference type="Gene3D" id="3.30.830.10">
    <property type="entry name" value="Metalloenzyme, LuxS/M16 peptidase-like"/>
    <property type="match status" value="2"/>
</dbReference>
<evidence type="ECO:0000256" key="10">
    <source>
        <dbReference type="ARBA" id="ARBA00040751"/>
    </source>
</evidence>
<dbReference type="AlphaFoldDB" id="A0A507C227"/>
<dbReference type="FunFam" id="3.30.830.10:FF:000039">
    <property type="entry name" value="Ubiquinol-cytochrome c reductase core subunit 2"/>
    <property type="match status" value="1"/>
</dbReference>
<evidence type="ECO:0000256" key="6">
    <source>
        <dbReference type="ARBA" id="ARBA00022982"/>
    </source>
</evidence>
<evidence type="ECO:0000259" key="12">
    <source>
        <dbReference type="Pfam" id="PF05193"/>
    </source>
</evidence>
<evidence type="ECO:0000259" key="11">
    <source>
        <dbReference type="Pfam" id="PF00675"/>
    </source>
</evidence>
<keyword evidence="6" id="KW-0249">Electron transport</keyword>
<gene>
    <name evidence="13" type="ORF">SmJEL517_g05092</name>
</gene>
<dbReference type="Pfam" id="PF00675">
    <property type="entry name" value="Peptidase_M16"/>
    <property type="match status" value="1"/>
</dbReference>
<sequence length="474" mass="49349">MLVRSSVASGRALAPVAANASASSATRQFAVLSDKYSPLFVKRKGEQVASAPIGRKTVSKTSQGVTVATYDDMGPVSTLAVVLGGGSRHNDAHHPGLAHIVKTSLIRNLPGDNIVRTIRETELRGDTLSTELTRENIIVRSEFLRDDLVDAVPLLLKSVFNPHFYPYEFLDTMPKVVAETAASLTDPSTTVLENLHRVAFRTGLGNPLFASEDSLHGMTRAHVAEFVGKYFSPERTAIVGVGISHADLIGLVEGILASVKLGGSQAAATIPATKYFGGEAAAEGGPHSEAHVAVAFPSVAFTSPDYPVSLVLRALLDSTPRTLYATASSGLLSPAITADTSVSAIHAAYSDAGLIGFYAKGASSDMKTVVQTGIQALASAAAGVSESALARAKKVAIVEAEAALENKAEKVADLGRQVLSSIGGYHTSADLADAISKVSARDVAKLASTAVKAKPSMSSYGNLGLLPYLDEVKL</sequence>
<evidence type="ECO:0000256" key="3">
    <source>
        <dbReference type="ARBA" id="ARBA00022660"/>
    </source>
</evidence>
<dbReference type="GO" id="GO:0046872">
    <property type="term" value="F:metal ion binding"/>
    <property type="evidence" value="ECO:0007669"/>
    <property type="project" value="InterPro"/>
</dbReference>
<keyword evidence="8" id="KW-0472">Membrane</keyword>
<dbReference type="STRING" id="1806994.A0A507C227"/>
<organism evidence="13 14">
    <name type="scientific">Synchytrium microbalum</name>
    <dbReference type="NCBI Taxonomy" id="1806994"/>
    <lineage>
        <taxon>Eukaryota</taxon>
        <taxon>Fungi</taxon>
        <taxon>Fungi incertae sedis</taxon>
        <taxon>Chytridiomycota</taxon>
        <taxon>Chytridiomycota incertae sedis</taxon>
        <taxon>Chytridiomycetes</taxon>
        <taxon>Synchytriales</taxon>
        <taxon>Synchytriaceae</taxon>
        <taxon>Synchytrium</taxon>
    </lineage>
</organism>
<comment type="caution">
    <text evidence="13">The sequence shown here is derived from an EMBL/GenBank/DDBJ whole genome shotgun (WGS) entry which is preliminary data.</text>
</comment>
<evidence type="ECO:0000256" key="9">
    <source>
        <dbReference type="ARBA" id="ARBA00038146"/>
    </source>
</evidence>
<evidence type="ECO:0000256" key="1">
    <source>
        <dbReference type="ARBA" id="ARBA00004443"/>
    </source>
</evidence>
<protein>
    <recommendedName>
        <fullName evidence="10">Cytochrome b-c1 complex subunit 2, mitochondrial</fullName>
    </recommendedName>
</protein>
<dbReference type="OrthoDB" id="6369905at2759"/>
<keyword evidence="3" id="KW-0679">Respiratory chain</keyword>
<evidence type="ECO:0000313" key="14">
    <source>
        <dbReference type="Proteomes" id="UP000319731"/>
    </source>
</evidence>
<keyword evidence="7" id="KW-0496">Mitochondrion</keyword>
<dbReference type="InterPro" id="IPR011765">
    <property type="entry name" value="Pept_M16_N"/>
</dbReference>
<feature type="domain" description="Peptidase M16 N-terminal" evidence="11">
    <location>
        <begin position="67"/>
        <end position="210"/>
    </location>
</feature>
<evidence type="ECO:0000256" key="4">
    <source>
        <dbReference type="ARBA" id="ARBA00022792"/>
    </source>
</evidence>
<feature type="domain" description="Peptidase M16 C-terminal" evidence="12">
    <location>
        <begin position="218"/>
        <end position="394"/>
    </location>
</feature>
<dbReference type="EMBL" id="QEAO01000042">
    <property type="protein sequence ID" value="TPX31585.1"/>
    <property type="molecule type" value="Genomic_DNA"/>
</dbReference>
<comment type="subcellular location">
    <subcellularLocation>
        <location evidence="1">Mitochondrion inner membrane</location>
        <topology evidence="1">Peripheral membrane protein</topology>
        <orientation evidence="1">Matrix side</orientation>
    </subcellularLocation>
</comment>
<proteinExistence type="inferred from homology"/>
<keyword evidence="4" id="KW-0999">Mitochondrion inner membrane</keyword>
<comment type="similarity">
    <text evidence="9">Belongs to the peptidase M16 family. UQCRC2/QCR2 subfamily.</text>
</comment>
<evidence type="ECO:0000256" key="7">
    <source>
        <dbReference type="ARBA" id="ARBA00023128"/>
    </source>
</evidence>
<dbReference type="InterPro" id="IPR007863">
    <property type="entry name" value="Peptidase_M16_C"/>
</dbReference>
<keyword evidence="2" id="KW-0813">Transport</keyword>
<dbReference type="InterPro" id="IPR050361">
    <property type="entry name" value="MPP/UQCRC_Complex"/>
</dbReference>
<dbReference type="PANTHER" id="PTHR11851:SF209">
    <property type="entry name" value="CYTOCHROME B-C1 COMPLEX SUBUNIT 2, MITOCHONDRIAL"/>
    <property type="match status" value="1"/>
</dbReference>
<reference evidence="13 14" key="1">
    <citation type="journal article" date="2019" name="Sci. Rep.">
        <title>Comparative genomics of chytrid fungi reveal insights into the obligate biotrophic and pathogenic lifestyle of Synchytrium endobioticum.</title>
        <authorList>
            <person name="van de Vossenberg B.T.L.H."/>
            <person name="Warris S."/>
            <person name="Nguyen H.D.T."/>
            <person name="van Gent-Pelzer M.P.E."/>
            <person name="Joly D.L."/>
            <person name="van de Geest H.C."/>
            <person name="Bonants P.J.M."/>
            <person name="Smith D.S."/>
            <person name="Levesque C.A."/>
            <person name="van der Lee T.A.J."/>
        </authorList>
    </citation>
    <scope>NUCLEOTIDE SEQUENCE [LARGE SCALE GENOMIC DNA]</scope>
    <source>
        <strain evidence="13 14">JEL517</strain>
    </source>
</reference>
<evidence type="ECO:0000256" key="5">
    <source>
        <dbReference type="ARBA" id="ARBA00022946"/>
    </source>
</evidence>
<keyword evidence="14" id="KW-1185">Reference proteome</keyword>
<keyword evidence="5" id="KW-0809">Transit peptide</keyword>
<dbReference type="Proteomes" id="UP000319731">
    <property type="component" value="Unassembled WGS sequence"/>
</dbReference>
<dbReference type="RefSeq" id="XP_031022979.1">
    <property type="nucleotide sequence ID" value="XM_031171020.1"/>
</dbReference>